<keyword evidence="12" id="KW-1185">Reference proteome</keyword>
<feature type="region of interest" description="Disordered" evidence="9">
    <location>
        <begin position="826"/>
        <end position="845"/>
    </location>
</feature>
<dbReference type="OrthoDB" id="7788983at2759"/>
<feature type="compositionally biased region" description="Polar residues" evidence="9">
    <location>
        <begin position="150"/>
        <end position="163"/>
    </location>
</feature>
<accession>A0A1J1J8R8</accession>
<dbReference type="InterPro" id="IPR022728">
    <property type="entry name" value="Period_circadian-like_C"/>
</dbReference>
<comment type="subcellular location">
    <subcellularLocation>
        <location evidence="2">Cytoplasm</location>
        <location evidence="2">Perinuclear region</location>
    </subcellularLocation>
    <subcellularLocation>
        <location evidence="1">Nucleus</location>
    </subcellularLocation>
</comment>
<keyword evidence="4" id="KW-0597">Phosphoprotein</keyword>
<feature type="region of interest" description="Disordered" evidence="9">
    <location>
        <begin position="854"/>
        <end position="873"/>
    </location>
</feature>
<evidence type="ECO:0000256" key="2">
    <source>
        <dbReference type="ARBA" id="ARBA00004556"/>
    </source>
</evidence>
<dbReference type="PROSITE" id="PS50112">
    <property type="entry name" value="PAS"/>
    <property type="match status" value="2"/>
</dbReference>
<dbReference type="InterPro" id="IPR013767">
    <property type="entry name" value="PAS_fold"/>
</dbReference>
<dbReference type="InterPro" id="IPR050760">
    <property type="entry name" value="Period_circadian_regulator"/>
</dbReference>
<evidence type="ECO:0000313" key="12">
    <source>
        <dbReference type="Proteomes" id="UP000183832"/>
    </source>
</evidence>
<evidence type="ECO:0000256" key="8">
    <source>
        <dbReference type="ARBA" id="ARBA00040849"/>
    </source>
</evidence>
<feature type="region of interest" description="Disordered" evidence="9">
    <location>
        <begin position="1"/>
        <end position="84"/>
    </location>
</feature>
<dbReference type="Gene3D" id="1.20.5.770">
    <property type="entry name" value="Single helix bin"/>
    <property type="match status" value="1"/>
</dbReference>
<dbReference type="FunFam" id="3.30.450.20:FF:000066">
    <property type="entry name" value="Period circadian protein"/>
    <property type="match status" value="1"/>
</dbReference>
<feature type="compositionally biased region" description="Polar residues" evidence="9">
    <location>
        <begin position="1"/>
        <end position="21"/>
    </location>
</feature>
<feature type="domain" description="PAS" evidence="10">
    <location>
        <begin position="184"/>
        <end position="233"/>
    </location>
</feature>
<feature type="compositionally biased region" description="Polar residues" evidence="9">
    <location>
        <begin position="506"/>
        <end position="515"/>
    </location>
</feature>
<protein>
    <recommendedName>
        <fullName evidence="8">Period circadian protein</fullName>
    </recommendedName>
</protein>
<feature type="region of interest" description="Disordered" evidence="9">
    <location>
        <begin position="506"/>
        <end position="528"/>
    </location>
</feature>
<evidence type="ECO:0000256" key="9">
    <source>
        <dbReference type="SAM" id="MobiDB-lite"/>
    </source>
</evidence>
<dbReference type="Proteomes" id="UP000183832">
    <property type="component" value="Unassembled WGS sequence"/>
</dbReference>
<feature type="region of interest" description="Disordered" evidence="9">
    <location>
        <begin position="669"/>
        <end position="702"/>
    </location>
</feature>
<dbReference type="Pfam" id="PF12114">
    <property type="entry name" value="Period_C"/>
    <property type="match status" value="1"/>
</dbReference>
<dbReference type="GO" id="GO:0001222">
    <property type="term" value="F:transcription corepressor binding"/>
    <property type="evidence" value="ECO:0007669"/>
    <property type="project" value="TreeGrafter"/>
</dbReference>
<evidence type="ECO:0000259" key="10">
    <source>
        <dbReference type="PROSITE" id="PS50112"/>
    </source>
</evidence>
<feature type="domain" description="PAS" evidence="10">
    <location>
        <begin position="342"/>
        <end position="383"/>
    </location>
</feature>
<feature type="region of interest" description="Disordered" evidence="9">
    <location>
        <begin position="904"/>
        <end position="923"/>
    </location>
</feature>
<evidence type="ECO:0000313" key="11">
    <source>
        <dbReference type="EMBL" id="CRL07870.1"/>
    </source>
</evidence>
<dbReference type="Gene3D" id="3.30.450.20">
    <property type="entry name" value="PAS domain"/>
    <property type="match status" value="2"/>
</dbReference>
<dbReference type="CDD" id="cd00130">
    <property type="entry name" value="PAS"/>
    <property type="match status" value="2"/>
</dbReference>
<gene>
    <name evidence="11" type="ORF">CLUMA_CG020824</name>
</gene>
<dbReference type="PANTHER" id="PTHR11269:SF16">
    <property type="entry name" value="PERIOD CIRCADIAN PROTEIN"/>
    <property type="match status" value="1"/>
</dbReference>
<evidence type="ECO:0000256" key="5">
    <source>
        <dbReference type="ARBA" id="ARBA00022737"/>
    </source>
</evidence>
<dbReference type="GO" id="GO:0043153">
    <property type="term" value="P:entrainment of circadian clock by photoperiod"/>
    <property type="evidence" value="ECO:0007669"/>
    <property type="project" value="TreeGrafter"/>
</dbReference>
<dbReference type="Pfam" id="PF00989">
    <property type="entry name" value="PAS"/>
    <property type="match status" value="1"/>
</dbReference>
<feature type="compositionally biased region" description="Low complexity" evidence="9">
    <location>
        <begin position="516"/>
        <end position="525"/>
    </location>
</feature>
<organism evidence="11 12">
    <name type="scientific">Clunio marinus</name>
    <dbReference type="NCBI Taxonomy" id="568069"/>
    <lineage>
        <taxon>Eukaryota</taxon>
        <taxon>Metazoa</taxon>
        <taxon>Ecdysozoa</taxon>
        <taxon>Arthropoda</taxon>
        <taxon>Hexapoda</taxon>
        <taxon>Insecta</taxon>
        <taxon>Pterygota</taxon>
        <taxon>Neoptera</taxon>
        <taxon>Endopterygota</taxon>
        <taxon>Diptera</taxon>
        <taxon>Nematocera</taxon>
        <taxon>Chironomoidea</taxon>
        <taxon>Chironomidae</taxon>
        <taxon>Clunio</taxon>
    </lineage>
</organism>
<dbReference type="GO" id="GO:0048471">
    <property type="term" value="C:perinuclear region of cytoplasm"/>
    <property type="evidence" value="ECO:0007669"/>
    <property type="project" value="UniProtKB-SubCell"/>
</dbReference>
<keyword evidence="3" id="KW-0963">Cytoplasm</keyword>
<dbReference type="GO" id="GO:0032922">
    <property type="term" value="P:circadian regulation of gene expression"/>
    <property type="evidence" value="ECO:0007669"/>
    <property type="project" value="TreeGrafter"/>
</dbReference>
<dbReference type="InterPro" id="IPR035965">
    <property type="entry name" value="PAS-like_dom_sf"/>
</dbReference>
<dbReference type="Pfam" id="PF14598">
    <property type="entry name" value="PAS_11"/>
    <property type="match status" value="1"/>
</dbReference>
<dbReference type="STRING" id="568069.A0A1J1J8R8"/>
<keyword evidence="6" id="KW-0090">Biological rhythms</keyword>
<name>A0A1J1J8R8_9DIPT</name>
<sequence length="1045" mass="116088">MESTESTHNTKASDSAYSNFCSNSQSENNSGNSSKSRHDGNNSPGSSGYGGKPPTGHPLPQPLSKRSKDRKKKKLKSTIHANASTEADERNVVITETILDNNVERITEENDEHHQQQLTESSTLINAKTSDGIQSPATRKTCEEDFINPDISNVSSPNFQQPREPTKTEKNTDEGFCCVMSMHDGVVLYTTPSITNSLAFPRDMWLGRSFIDFVHPKDRSIFANQITSGVALAEARSSKNNTKQSLFAMLRRYRGLKSGFGVTNKSVSYEAFKLNLTFREAPLDEVSHDAATPSVNSSMLLIISATPVKTFYKKNDEVLAGTRDHAEFTTRHTASGVLSNVDGTASLLGFFPQDILGKKIMEFYHPEDMALLKGVYEKMMKKGRTGASFRSKPYRFLTHNGCYITVETEWSSFVNPWSHHLEFVIGYHSVLKGPTNPNVLAENTSEGKASFPDNVLKKSKIIQDEILKLLTEQVSRPTETAKQQVSRRCQVLASFMETLLEEVTKTGSKNDMQVESMSSSDSPPSYNQLNYKENLQRFFDSRPVTIDESEVQKMEQTDSEPDARTNISPSQCFDEMATRTNVSPLQCFGGSSRSDSAGNLSSTGNANAESITNTSRGTSNNSYVPQKLTEALLCKHDEDMEELIIKRHKLTKSSGKSCDKVKKCSDKTNEYHSHGVKRSGSRSWEGQGDAHKSSKQHHTAEPQKAVASIFPNQTNPNVELWPPFSVSLTTLQSTLTTSQATEFPASNLFPTVYYLAQTIPQCMQSVIYQPLIYSHPSTFYQMNFQATQSSRNELNYNTSYQFVKNATVPALQTPADSDSIVQSLSLKRPPSQATSVKADMGSTSASVNRALSETSRKGVLADSPLPHDGPSGLNINDNEASGLIGISEDESNYSSFYSSFLKTDEAPSSSNEGRGENSTIQNKAIQWDEISKPPIRRANPHWIENINLTNELVFRYQLDARTLKDVLNDDMYTLKKIHQPDLVNDQLDQLYLDLEVEDSSTRIALESTSGSSGEEDNSLKLTKKKKIHYSKLVFTYEENCPLPSE</sequence>
<feature type="compositionally biased region" description="Low complexity" evidence="9">
    <location>
        <begin position="22"/>
        <end position="34"/>
    </location>
</feature>
<feature type="region of interest" description="Disordered" evidence="9">
    <location>
        <begin position="589"/>
        <end position="623"/>
    </location>
</feature>
<feature type="region of interest" description="Disordered" evidence="9">
    <location>
        <begin position="148"/>
        <end position="171"/>
    </location>
</feature>
<proteinExistence type="predicted"/>
<dbReference type="GO" id="GO:0000976">
    <property type="term" value="F:transcription cis-regulatory region binding"/>
    <property type="evidence" value="ECO:0007669"/>
    <property type="project" value="TreeGrafter"/>
</dbReference>
<evidence type="ECO:0000256" key="4">
    <source>
        <dbReference type="ARBA" id="ARBA00022553"/>
    </source>
</evidence>
<dbReference type="GO" id="GO:0000122">
    <property type="term" value="P:negative regulation of transcription by RNA polymerase II"/>
    <property type="evidence" value="ECO:0007669"/>
    <property type="project" value="TreeGrafter"/>
</dbReference>
<reference evidence="11 12" key="1">
    <citation type="submission" date="2015-04" db="EMBL/GenBank/DDBJ databases">
        <authorList>
            <person name="Syromyatnikov M.Y."/>
            <person name="Popov V.N."/>
        </authorList>
    </citation>
    <scope>NUCLEOTIDE SEQUENCE [LARGE SCALE GENOMIC DNA]</scope>
</reference>
<evidence type="ECO:0000256" key="6">
    <source>
        <dbReference type="ARBA" id="ARBA00023108"/>
    </source>
</evidence>
<dbReference type="SUPFAM" id="SSF55785">
    <property type="entry name" value="PYP-like sensor domain (PAS domain)"/>
    <property type="match status" value="2"/>
</dbReference>
<keyword evidence="7" id="KW-0539">Nucleus</keyword>
<dbReference type="AlphaFoldDB" id="A0A1J1J8R8"/>
<dbReference type="InterPro" id="IPR000014">
    <property type="entry name" value="PAS"/>
</dbReference>
<feature type="compositionally biased region" description="Basic residues" evidence="9">
    <location>
        <begin position="65"/>
        <end position="77"/>
    </location>
</feature>
<evidence type="ECO:0000256" key="3">
    <source>
        <dbReference type="ARBA" id="ARBA00022490"/>
    </source>
</evidence>
<dbReference type="GO" id="GO:0005634">
    <property type="term" value="C:nucleus"/>
    <property type="evidence" value="ECO:0007669"/>
    <property type="project" value="UniProtKB-SubCell"/>
</dbReference>
<dbReference type="FunFam" id="3.30.450.20:FF:000072">
    <property type="entry name" value="Period circadian protein"/>
    <property type="match status" value="1"/>
</dbReference>
<evidence type="ECO:0000256" key="1">
    <source>
        <dbReference type="ARBA" id="ARBA00004123"/>
    </source>
</evidence>
<dbReference type="PANTHER" id="PTHR11269">
    <property type="entry name" value="PERIOD CIRCADIAN PROTEIN"/>
    <property type="match status" value="1"/>
</dbReference>
<dbReference type="EMBL" id="CVRI01000073">
    <property type="protein sequence ID" value="CRL07870.1"/>
    <property type="molecule type" value="Genomic_DNA"/>
</dbReference>
<feature type="region of interest" description="Disordered" evidence="9">
    <location>
        <begin position="546"/>
        <end position="568"/>
    </location>
</feature>
<keyword evidence="5" id="KW-0677">Repeat</keyword>
<evidence type="ECO:0000256" key="7">
    <source>
        <dbReference type="ARBA" id="ARBA00023242"/>
    </source>
</evidence>